<keyword evidence="2" id="KW-1185">Reference proteome</keyword>
<comment type="caution">
    <text evidence="1">The sequence shown here is derived from an EMBL/GenBank/DDBJ whole genome shotgun (WGS) entry which is preliminary data.</text>
</comment>
<dbReference type="Proteomes" id="UP001157502">
    <property type="component" value="Chromosome 15"/>
</dbReference>
<accession>A0ACC2G9U3</accession>
<reference evidence="1" key="1">
    <citation type="submission" date="2021-05" db="EMBL/GenBank/DDBJ databases">
        <authorList>
            <person name="Pan Q."/>
            <person name="Jouanno E."/>
            <person name="Zahm M."/>
            <person name="Klopp C."/>
            <person name="Cabau C."/>
            <person name="Louis A."/>
            <person name="Berthelot C."/>
            <person name="Parey E."/>
            <person name="Roest Crollius H."/>
            <person name="Montfort J."/>
            <person name="Robinson-Rechavi M."/>
            <person name="Bouchez O."/>
            <person name="Lampietro C."/>
            <person name="Lopez Roques C."/>
            <person name="Donnadieu C."/>
            <person name="Postlethwait J."/>
            <person name="Bobe J."/>
            <person name="Dillon D."/>
            <person name="Chandos A."/>
            <person name="von Hippel F."/>
            <person name="Guiguen Y."/>
        </authorList>
    </citation>
    <scope>NUCLEOTIDE SEQUENCE</scope>
    <source>
        <strain evidence="1">YG-Jan2019</strain>
    </source>
</reference>
<protein>
    <submittedName>
        <fullName evidence="1">Uncharacterized protein</fullName>
    </submittedName>
</protein>
<dbReference type="EMBL" id="CM055742">
    <property type="protein sequence ID" value="KAJ8000449.1"/>
    <property type="molecule type" value="Genomic_DNA"/>
</dbReference>
<proteinExistence type="predicted"/>
<organism evidence="1 2">
    <name type="scientific">Dallia pectoralis</name>
    <name type="common">Alaska blackfish</name>
    <dbReference type="NCBI Taxonomy" id="75939"/>
    <lineage>
        <taxon>Eukaryota</taxon>
        <taxon>Metazoa</taxon>
        <taxon>Chordata</taxon>
        <taxon>Craniata</taxon>
        <taxon>Vertebrata</taxon>
        <taxon>Euteleostomi</taxon>
        <taxon>Actinopterygii</taxon>
        <taxon>Neopterygii</taxon>
        <taxon>Teleostei</taxon>
        <taxon>Protacanthopterygii</taxon>
        <taxon>Esociformes</taxon>
        <taxon>Umbridae</taxon>
        <taxon>Dallia</taxon>
    </lineage>
</organism>
<sequence>MAAQCRSSKCTVERKGLRRELDSWRNKLLHCVGFESILEGVCGPFLLRDLNIFNNCEPVEMGDWSLEATCSFCNLLINDHVMVATSPLPSPSDATPSPSDATPIHAPVISESSLSAHRFLHSVFHETELEVTGDTTIPQVAQELMRRMVKQFAIEYASKTHLTTSSPTGLKRSDLEIPLDLTVARNQENQEEEPTPVGGVLDLSKRNSDSSAISSPANHKSSGRQQEQRWATDRVGVSHTEHHAERSSELSEALLSKALRDVRSGCLEENRAALLYGIPQETLRSQLEVLTSLQGDVGRCPARGGEVRLMLQKVAAWAELGERGENREMRFLHSSSSSCLTQHGLHMALSLSLPQLREELHLLPPTSPPSVPLRIPQVRSFLPPHLPDPNGLVKTVHYLHPPHDGSTAAGVDSSSSSLLKLHRSLLPSLDLPDLPPHHPVHRRSSSLDDSEGAEQCEDNKQPRKKRGRYRQYDHDLLEEAITMVMDGRMSVSKAQVVYGIPHSTLEYKVKERNGTLKITPKRRPVITTSSSCSANADNKQVLDY</sequence>
<evidence type="ECO:0000313" key="1">
    <source>
        <dbReference type="EMBL" id="KAJ8000449.1"/>
    </source>
</evidence>
<name>A0ACC2G9U3_DALPE</name>
<gene>
    <name evidence="1" type="ORF">DPEC_G00180240</name>
</gene>
<evidence type="ECO:0000313" key="2">
    <source>
        <dbReference type="Proteomes" id="UP001157502"/>
    </source>
</evidence>